<dbReference type="STRING" id="6186.A0A183KQW4"/>
<evidence type="ECO:0000256" key="7">
    <source>
        <dbReference type="ARBA" id="ARBA00047899"/>
    </source>
</evidence>
<feature type="compositionally biased region" description="Polar residues" evidence="9">
    <location>
        <begin position="147"/>
        <end position="170"/>
    </location>
</feature>
<evidence type="ECO:0000256" key="8">
    <source>
        <dbReference type="ARBA" id="ARBA00048679"/>
    </source>
</evidence>
<keyword evidence="4" id="KW-0547">Nucleotide-binding</keyword>
<dbReference type="Proteomes" id="UP000279833">
    <property type="component" value="Unassembled WGS sequence"/>
</dbReference>
<dbReference type="GO" id="GO:0005524">
    <property type="term" value="F:ATP binding"/>
    <property type="evidence" value="ECO:0007669"/>
    <property type="project" value="UniProtKB-KW"/>
</dbReference>
<feature type="compositionally biased region" description="Basic and acidic residues" evidence="9">
    <location>
        <begin position="68"/>
        <end position="78"/>
    </location>
</feature>
<dbReference type="EC" id="2.7.11.1" evidence="1"/>
<keyword evidence="2" id="KW-0723">Serine/threonine-protein kinase</keyword>
<evidence type="ECO:0000256" key="3">
    <source>
        <dbReference type="ARBA" id="ARBA00022679"/>
    </source>
</evidence>
<accession>A0A183KQW4</accession>
<reference evidence="11 12" key="2">
    <citation type="submission" date="2018-11" db="EMBL/GenBank/DDBJ databases">
        <authorList>
            <consortium name="Pathogen Informatics"/>
        </authorList>
    </citation>
    <scope>NUCLEOTIDE SEQUENCE [LARGE SCALE GENOMIC DNA]</scope>
    <source>
        <strain evidence="11">Dakar</strain>
        <strain evidence="12">Dakar, Senegal</strain>
    </source>
</reference>
<evidence type="ECO:0000256" key="4">
    <source>
        <dbReference type="ARBA" id="ARBA00022741"/>
    </source>
</evidence>
<dbReference type="GO" id="GO:0004674">
    <property type="term" value="F:protein serine/threonine kinase activity"/>
    <property type="evidence" value="ECO:0007669"/>
    <property type="project" value="UniProtKB-KW"/>
</dbReference>
<dbReference type="WBParaSite" id="SCUD_0001745201-mRNA-1">
    <property type="protein sequence ID" value="SCUD_0001745201-mRNA-1"/>
    <property type="gene ID" value="SCUD_0001745201"/>
</dbReference>
<comment type="catalytic activity">
    <reaction evidence="7">
        <text>L-threonyl-[protein] + ATP = O-phospho-L-threonyl-[protein] + ADP + H(+)</text>
        <dbReference type="Rhea" id="RHEA:46608"/>
        <dbReference type="Rhea" id="RHEA-COMP:11060"/>
        <dbReference type="Rhea" id="RHEA-COMP:11605"/>
        <dbReference type="ChEBI" id="CHEBI:15378"/>
        <dbReference type="ChEBI" id="CHEBI:30013"/>
        <dbReference type="ChEBI" id="CHEBI:30616"/>
        <dbReference type="ChEBI" id="CHEBI:61977"/>
        <dbReference type="ChEBI" id="CHEBI:456216"/>
        <dbReference type="EC" id="2.7.11.1"/>
    </reaction>
</comment>
<sequence>MNDPNDPDMRMAPTMELDKLAVACGSPPPETYHKNSSIRLPRSRSGVTPHRVTPQGSRRLTDFSTVTVDERSSRKNADATETLNRRRNKNEMNLDVTGSMNRRHSPFSRDSRSQSTHRSSSRHDDRSNSRPTPPPVPARCAVGIPCSGQNKSPSPGNDNSISNNGVSDTTLGRTRSLRFMFRNETASRRQIEEMMLDIKQVLTNNNIDFEQVGDLKLQCAYGDPSRGCQIPNLTNHSQTSKNSNRLSRLTDKTEHGVVHWEMEICKLNRAGANGVRFKRISGSTSDFKRLANKLASDLEI</sequence>
<feature type="domain" description="KA1" evidence="10">
    <location>
        <begin position="251"/>
        <end position="300"/>
    </location>
</feature>
<dbReference type="SUPFAM" id="SSF103243">
    <property type="entry name" value="KA1-like"/>
    <property type="match status" value="1"/>
</dbReference>
<keyword evidence="5" id="KW-0418">Kinase</keyword>
<dbReference type="CDD" id="cd12121">
    <property type="entry name" value="MARK_C_like"/>
    <property type="match status" value="1"/>
</dbReference>
<dbReference type="EMBL" id="UZAK01039808">
    <property type="protein sequence ID" value="VDP63596.1"/>
    <property type="molecule type" value="Genomic_DNA"/>
</dbReference>
<evidence type="ECO:0000313" key="11">
    <source>
        <dbReference type="EMBL" id="VDP63596.1"/>
    </source>
</evidence>
<evidence type="ECO:0000256" key="9">
    <source>
        <dbReference type="SAM" id="MobiDB-lite"/>
    </source>
</evidence>
<keyword evidence="6" id="KW-0067">ATP-binding</keyword>
<evidence type="ECO:0000256" key="6">
    <source>
        <dbReference type="ARBA" id="ARBA00022840"/>
    </source>
</evidence>
<protein>
    <recommendedName>
        <fullName evidence="1">non-specific serine/threonine protein kinase</fullName>
        <ecNumber evidence="1">2.7.11.1</ecNumber>
    </recommendedName>
</protein>
<evidence type="ECO:0000313" key="12">
    <source>
        <dbReference type="Proteomes" id="UP000279833"/>
    </source>
</evidence>
<dbReference type="Pfam" id="PF02149">
    <property type="entry name" value="KA1"/>
    <property type="match status" value="1"/>
</dbReference>
<feature type="region of interest" description="Disordered" evidence="9">
    <location>
        <begin position="25"/>
        <end position="170"/>
    </location>
</feature>
<keyword evidence="12" id="KW-1185">Reference proteome</keyword>
<keyword evidence="3" id="KW-0808">Transferase</keyword>
<evidence type="ECO:0000256" key="1">
    <source>
        <dbReference type="ARBA" id="ARBA00012513"/>
    </source>
</evidence>
<evidence type="ECO:0000256" key="2">
    <source>
        <dbReference type="ARBA" id="ARBA00022527"/>
    </source>
</evidence>
<organism evidence="13">
    <name type="scientific">Schistosoma curassoni</name>
    <dbReference type="NCBI Taxonomy" id="6186"/>
    <lineage>
        <taxon>Eukaryota</taxon>
        <taxon>Metazoa</taxon>
        <taxon>Spiralia</taxon>
        <taxon>Lophotrochozoa</taxon>
        <taxon>Platyhelminthes</taxon>
        <taxon>Trematoda</taxon>
        <taxon>Digenea</taxon>
        <taxon>Strigeidida</taxon>
        <taxon>Schistosomatoidea</taxon>
        <taxon>Schistosomatidae</taxon>
        <taxon>Schistosoma</taxon>
    </lineage>
</organism>
<dbReference type="PROSITE" id="PS50032">
    <property type="entry name" value="KA1"/>
    <property type="match status" value="1"/>
</dbReference>
<feature type="compositionally biased region" description="Polar residues" evidence="9">
    <location>
        <begin position="54"/>
        <end position="67"/>
    </location>
</feature>
<dbReference type="InterPro" id="IPR028375">
    <property type="entry name" value="KA1/Ssp2_C"/>
</dbReference>
<evidence type="ECO:0000259" key="10">
    <source>
        <dbReference type="PROSITE" id="PS50032"/>
    </source>
</evidence>
<proteinExistence type="predicted"/>
<comment type="catalytic activity">
    <reaction evidence="8">
        <text>L-seryl-[protein] + ATP = O-phospho-L-seryl-[protein] + ADP + H(+)</text>
        <dbReference type="Rhea" id="RHEA:17989"/>
        <dbReference type="Rhea" id="RHEA-COMP:9863"/>
        <dbReference type="Rhea" id="RHEA-COMP:11604"/>
        <dbReference type="ChEBI" id="CHEBI:15378"/>
        <dbReference type="ChEBI" id="CHEBI:29999"/>
        <dbReference type="ChEBI" id="CHEBI:30616"/>
        <dbReference type="ChEBI" id="CHEBI:83421"/>
        <dbReference type="ChEBI" id="CHEBI:456216"/>
        <dbReference type="EC" id="2.7.11.1"/>
    </reaction>
</comment>
<evidence type="ECO:0000256" key="5">
    <source>
        <dbReference type="ARBA" id="ARBA00022777"/>
    </source>
</evidence>
<evidence type="ECO:0000313" key="13">
    <source>
        <dbReference type="WBParaSite" id="SCUD_0001745201-mRNA-1"/>
    </source>
</evidence>
<dbReference type="Gene3D" id="3.30.310.80">
    <property type="entry name" value="Kinase associated domain 1, KA1"/>
    <property type="match status" value="1"/>
</dbReference>
<name>A0A183KQW4_9TREM</name>
<reference evidence="13" key="1">
    <citation type="submission" date="2016-06" db="UniProtKB">
        <authorList>
            <consortium name="WormBaseParasite"/>
        </authorList>
    </citation>
    <scope>IDENTIFICATION</scope>
</reference>
<dbReference type="AlphaFoldDB" id="A0A183KQW4"/>
<gene>
    <name evidence="11" type="ORF">SCUD_LOCUS17449</name>
</gene>
<dbReference type="InterPro" id="IPR001772">
    <property type="entry name" value="KA1_dom"/>
</dbReference>